<protein>
    <submittedName>
        <fullName evidence="1">Uncharacterized protein</fullName>
    </submittedName>
</protein>
<dbReference type="RefSeq" id="WP_095415964.1">
    <property type="nucleotide sequence ID" value="NZ_CP018477.1"/>
</dbReference>
<keyword evidence="2" id="KW-1185">Reference proteome</keyword>
<reference evidence="1 2" key="1">
    <citation type="journal article" name="Front. Microbiol.">
        <title>Sugar Metabolism of the First Thermophilic Planctomycete Thermogutta terrifontis: Comparative Genomic and Transcriptomic Approaches.</title>
        <authorList>
            <person name="Elcheninov A.G."/>
            <person name="Menzel P."/>
            <person name="Gudbergsdottir S.R."/>
            <person name="Slesarev A.I."/>
            <person name="Kadnikov V.V."/>
            <person name="Krogh A."/>
            <person name="Bonch-Osmolovskaya E.A."/>
            <person name="Peng X."/>
            <person name="Kublanov I.V."/>
        </authorList>
    </citation>
    <scope>NUCLEOTIDE SEQUENCE [LARGE SCALE GENOMIC DNA]</scope>
    <source>
        <strain evidence="1 2">R1</strain>
    </source>
</reference>
<dbReference type="Proteomes" id="UP000215086">
    <property type="component" value="Chromosome"/>
</dbReference>
<accession>A0A286RJF9</accession>
<dbReference type="AlphaFoldDB" id="A0A286RJF9"/>
<name>A0A286RJF9_9BACT</name>
<sequence length="98" mass="11682">MTDKPQHSQPERTPYQEAVIRRYYENRDTIMLQKLGDMIGDLYLAEGKARQRLWKRIEATLRNLSVPESRIAHLVKTDNPEYLARLYEELQKKPPDKK</sequence>
<proteinExistence type="predicted"/>
<organism evidence="1 2">
    <name type="scientific">Thermogutta terrifontis</name>
    <dbReference type="NCBI Taxonomy" id="1331910"/>
    <lineage>
        <taxon>Bacteria</taxon>
        <taxon>Pseudomonadati</taxon>
        <taxon>Planctomycetota</taxon>
        <taxon>Planctomycetia</taxon>
        <taxon>Pirellulales</taxon>
        <taxon>Thermoguttaceae</taxon>
        <taxon>Thermogutta</taxon>
    </lineage>
</organism>
<evidence type="ECO:0000313" key="1">
    <source>
        <dbReference type="EMBL" id="ASV76099.1"/>
    </source>
</evidence>
<dbReference type="KEGG" id="ttf:THTE_3497"/>
<dbReference type="EMBL" id="CP018477">
    <property type="protein sequence ID" value="ASV76099.1"/>
    <property type="molecule type" value="Genomic_DNA"/>
</dbReference>
<evidence type="ECO:0000313" key="2">
    <source>
        <dbReference type="Proteomes" id="UP000215086"/>
    </source>
</evidence>
<dbReference type="OrthoDB" id="281357at2"/>
<gene>
    <name evidence="1" type="ORF">THTE_3497</name>
</gene>